<sequence length="149" mass="16857">MELRIEPVTHDNFRAVMALTVSPSQCSYIEPNAKSLAEGQYDPQFDWHPFALTRDGTVVGFAMIGAFNASKKYIWLDRFMIDANQQHQGLGAQFLVLLKAFIPAHWPVQDIVLSYSADNLVARQLYLSQGFVLSPLHDGDDPMMVYHIE</sequence>
<dbReference type="InterPro" id="IPR000182">
    <property type="entry name" value="GNAT_dom"/>
</dbReference>
<dbReference type="InterPro" id="IPR027455">
    <property type="entry name" value="Sper_AcTfrase_N"/>
</dbReference>
<dbReference type="PROSITE" id="PS51186">
    <property type="entry name" value="GNAT"/>
    <property type="match status" value="1"/>
</dbReference>
<accession>G9WID1</accession>
<dbReference type="AlphaFoldDB" id="G9WID1"/>
<proteinExistence type="predicted"/>
<organism evidence="2 3">
    <name type="scientific">Oenococcus kitaharae DSM 17330</name>
    <dbReference type="NCBI Taxonomy" id="1045004"/>
    <lineage>
        <taxon>Bacteria</taxon>
        <taxon>Bacillati</taxon>
        <taxon>Bacillota</taxon>
        <taxon>Bacilli</taxon>
        <taxon>Lactobacillales</taxon>
        <taxon>Lactobacillaceae</taxon>
        <taxon>Oenococcus</taxon>
    </lineage>
</organism>
<gene>
    <name evidence="2" type="ORF">OKIT_0834</name>
</gene>
<protein>
    <submittedName>
        <fullName evidence="2">Spermine/spermidine acetyltransferase</fullName>
    </submittedName>
</protein>
<dbReference type="Gene3D" id="3.40.630.30">
    <property type="match status" value="1"/>
</dbReference>
<feature type="domain" description="N-acetyltransferase" evidence="1">
    <location>
        <begin position="3"/>
        <end position="149"/>
    </location>
</feature>
<dbReference type="HOGENOM" id="CLU_111226_4_2_9"/>
<evidence type="ECO:0000259" key="1">
    <source>
        <dbReference type="PROSITE" id="PS51186"/>
    </source>
</evidence>
<dbReference type="Proteomes" id="UP000004959">
    <property type="component" value="Chromosome"/>
</dbReference>
<dbReference type="CDD" id="cd04301">
    <property type="entry name" value="NAT_SF"/>
    <property type="match status" value="1"/>
</dbReference>
<dbReference type="STRING" id="336988.NT96_08190"/>
<dbReference type="Pfam" id="PF00583">
    <property type="entry name" value="Acetyltransf_1"/>
    <property type="match status" value="1"/>
</dbReference>
<dbReference type="PATRIC" id="fig|1045004.4.peg.839"/>
<dbReference type="OrthoDB" id="9127144at2"/>
<comment type="caution">
    <text evidence="2">The sequence shown here is derived from an EMBL/GenBank/DDBJ whole genome shotgun (WGS) entry which is preliminary data.</text>
</comment>
<dbReference type="RefSeq" id="WP_007745565.1">
    <property type="nucleotide sequence ID" value="NZ_CM001398.1"/>
</dbReference>
<dbReference type="eggNOG" id="COG0456">
    <property type="taxonomic scope" value="Bacteria"/>
</dbReference>
<name>G9WID1_9LACO</name>
<reference evidence="2 3" key="1">
    <citation type="journal article" date="2012" name="PLoS ONE">
        <title>Functional divergence in the genus oenococcus as predicted by genome sequencing of the newly-described species, Oenococcus kitaharae.</title>
        <authorList>
            <person name="Borneman A.R."/>
            <person name="McCarthy J.M."/>
            <person name="Chambers P.J."/>
            <person name="Bartowsky E.J."/>
        </authorList>
    </citation>
    <scope>NUCLEOTIDE SEQUENCE [LARGE SCALE GENOMIC DNA]</scope>
    <source>
        <strain evidence="3">DSM17330</strain>
    </source>
</reference>
<evidence type="ECO:0000313" key="2">
    <source>
        <dbReference type="EMBL" id="EHN58943.1"/>
    </source>
</evidence>
<evidence type="ECO:0000313" key="3">
    <source>
        <dbReference type="Proteomes" id="UP000004959"/>
    </source>
</evidence>
<keyword evidence="3" id="KW-1185">Reference proteome</keyword>
<dbReference type="SUPFAM" id="SSF55729">
    <property type="entry name" value="Acyl-CoA N-acyltransferases (Nat)"/>
    <property type="match status" value="1"/>
</dbReference>
<dbReference type="InterPro" id="IPR016181">
    <property type="entry name" value="Acyl_CoA_acyltransferase"/>
</dbReference>
<keyword evidence="2" id="KW-0808">Transferase</keyword>
<dbReference type="Gene3D" id="1.10.287.900">
    <property type="entry name" value="The crystal structure of the spermine/spermidine acetyltransferase from enterococcus faecali"/>
    <property type="match status" value="1"/>
</dbReference>
<dbReference type="EMBL" id="AFVZ01000001">
    <property type="protein sequence ID" value="EHN58943.1"/>
    <property type="molecule type" value="Genomic_DNA"/>
</dbReference>
<dbReference type="GO" id="GO:0016747">
    <property type="term" value="F:acyltransferase activity, transferring groups other than amino-acyl groups"/>
    <property type="evidence" value="ECO:0007669"/>
    <property type="project" value="InterPro"/>
</dbReference>